<dbReference type="PROSITE" id="PS51257">
    <property type="entry name" value="PROKAR_LIPOPROTEIN"/>
    <property type="match status" value="1"/>
</dbReference>
<evidence type="ECO:0000313" key="1">
    <source>
        <dbReference type="EMBL" id="KPY32000.1"/>
    </source>
</evidence>
<gene>
    <name evidence="1" type="ORF">ALO52_02060</name>
</gene>
<organism evidence="1 2">
    <name type="scientific">Pseudomonas syringae pv. primulae</name>
    <dbReference type="NCBI Taxonomy" id="251707"/>
    <lineage>
        <taxon>Bacteria</taxon>
        <taxon>Pseudomonadati</taxon>
        <taxon>Pseudomonadota</taxon>
        <taxon>Gammaproteobacteria</taxon>
        <taxon>Pseudomonadales</taxon>
        <taxon>Pseudomonadaceae</taxon>
        <taxon>Pseudomonas</taxon>
    </lineage>
</organism>
<accession>A0A0N8SJC4</accession>
<protein>
    <recommendedName>
        <fullName evidence="3">PEGA domain-containing protein</fullName>
    </recommendedName>
</protein>
<proteinExistence type="predicted"/>
<dbReference type="Proteomes" id="UP000050562">
    <property type="component" value="Unassembled WGS sequence"/>
</dbReference>
<evidence type="ECO:0008006" key="3">
    <source>
        <dbReference type="Google" id="ProtNLM"/>
    </source>
</evidence>
<dbReference type="RefSeq" id="WP_057410573.1">
    <property type="nucleotide sequence ID" value="NZ_LJRC01000243.1"/>
</dbReference>
<dbReference type="PATRIC" id="fig|251707.3.peg.2796"/>
<evidence type="ECO:0000313" key="2">
    <source>
        <dbReference type="Proteomes" id="UP000050562"/>
    </source>
</evidence>
<dbReference type="AlphaFoldDB" id="A0A0N8SJC4"/>
<dbReference type="EMBL" id="LJRC01000243">
    <property type="protein sequence ID" value="KPY32000.1"/>
    <property type="molecule type" value="Genomic_DNA"/>
</dbReference>
<sequence>MRPASPLKISLIAIVAFAVTGCASIVSDSKYPVAVTSSPSGAAYEIINESGISVRSGVTPDEVTLRAGAGYFDGEKYTVTYRKDGYTSSTQTLESGIDGWYWGNIVIGGLIGMLIVDPATGAMYTLPEKINSTLTVAPVSAISAVERSSVQVQ</sequence>
<name>A0A0N8SJC4_9PSED</name>
<reference evidence="1 2" key="1">
    <citation type="submission" date="2015-09" db="EMBL/GenBank/DDBJ databases">
        <title>Genome announcement of multiple Pseudomonas syringae strains.</title>
        <authorList>
            <person name="Thakur S."/>
            <person name="Wang P.W."/>
            <person name="Gong Y."/>
            <person name="Weir B.S."/>
            <person name="Guttman D.S."/>
        </authorList>
    </citation>
    <scope>NUCLEOTIDE SEQUENCE [LARGE SCALE GENOMIC DNA]</scope>
    <source>
        <strain evidence="1 2">ICMP3956</strain>
    </source>
</reference>
<comment type="caution">
    <text evidence="1">The sequence shown here is derived from an EMBL/GenBank/DDBJ whole genome shotgun (WGS) entry which is preliminary data.</text>
</comment>